<proteinExistence type="predicted"/>
<organism evidence="1 2">
    <name type="scientific">Actinacidiphila cocklensis</name>
    <dbReference type="NCBI Taxonomy" id="887465"/>
    <lineage>
        <taxon>Bacteria</taxon>
        <taxon>Bacillati</taxon>
        <taxon>Actinomycetota</taxon>
        <taxon>Actinomycetes</taxon>
        <taxon>Kitasatosporales</taxon>
        <taxon>Streptomycetaceae</taxon>
        <taxon>Actinacidiphila</taxon>
    </lineage>
</organism>
<reference evidence="1" key="1">
    <citation type="submission" date="2021-05" db="EMBL/GenBank/DDBJ databases">
        <authorList>
            <person name="Arsene-Ploetze F."/>
        </authorList>
    </citation>
    <scope>NUCLEOTIDE SEQUENCE</scope>
    <source>
        <strain evidence="1">DSM 42138</strain>
    </source>
</reference>
<keyword evidence="2" id="KW-1185">Reference proteome</keyword>
<accession>A0A9W4GV99</accession>
<dbReference type="EMBL" id="CAJSLV010000114">
    <property type="protein sequence ID" value="CAG6399029.1"/>
    <property type="molecule type" value="Genomic_DNA"/>
</dbReference>
<sequence>MATLRNFAISTLPATGHRSIAASPREVSYTPFTHHWT</sequence>
<dbReference type="Proteomes" id="UP001152519">
    <property type="component" value="Unassembled WGS sequence"/>
</dbReference>
<protein>
    <submittedName>
        <fullName evidence="1">Uncharacterized protein</fullName>
    </submittedName>
</protein>
<gene>
    <name evidence="1" type="ORF">SCOCK_80184</name>
</gene>
<evidence type="ECO:0000313" key="1">
    <source>
        <dbReference type="EMBL" id="CAG6399029.1"/>
    </source>
</evidence>
<dbReference type="AlphaFoldDB" id="A0A9W4GV99"/>
<comment type="caution">
    <text evidence="1">The sequence shown here is derived from an EMBL/GenBank/DDBJ whole genome shotgun (WGS) entry which is preliminary data.</text>
</comment>
<evidence type="ECO:0000313" key="2">
    <source>
        <dbReference type="Proteomes" id="UP001152519"/>
    </source>
</evidence>
<name>A0A9W4GV99_9ACTN</name>